<dbReference type="InterPro" id="IPR053880">
    <property type="entry name" value="GPR180-like_N"/>
</dbReference>
<keyword evidence="2 6" id="KW-0812">Transmembrane</keyword>
<accession>A0AAJ7BJR6</accession>
<evidence type="ECO:0000256" key="4">
    <source>
        <dbReference type="ARBA" id="ARBA00023136"/>
    </source>
</evidence>
<feature type="transmembrane region" description="Helical" evidence="6">
    <location>
        <begin position="346"/>
        <end position="364"/>
    </location>
</feature>
<evidence type="ECO:0000256" key="2">
    <source>
        <dbReference type="ARBA" id="ARBA00022692"/>
    </source>
</evidence>
<evidence type="ECO:0000313" key="9">
    <source>
        <dbReference type="Proteomes" id="UP000694920"/>
    </source>
</evidence>
<comment type="subcellular location">
    <subcellularLocation>
        <location evidence="1">Membrane</location>
        <topology evidence="1">Multi-pass membrane protein</topology>
    </subcellularLocation>
</comment>
<feature type="transmembrane region" description="Helical" evidence="6">
    <location>
        <begin position="234"/>
        <end position="254"/>
    </location>
</feature>
<evidence type="ECO:0000256" key="3">
    <source>
        <dbReference type="ARBA" id="ARBA00022989"/>
    </source>
</evidence>
<dbReference type="PANTHER" id="PTHR23252:SF24">
    <property type="entry name" value="TRANSMEMBRANE PROTEIN 145"/>
    <property type="match status" value="1"/>
</dbReference>
<feature type="transmembrane region" description="Helical" evidence="6">
    <location>
        <begin position="309"/>
        <end position="326"/>
    </location>
</feature>
<feature type="transmembrane region" description="Helical" evidence="6">
    <location>
        <begin position="410"/>
        <end position="429"/>
    </location>
</feature>
<protein>
    <submittedName>
        <fullName evidence="10">Transmembrane protein 145 isoform X1</fullName>
    </submittedName>
</protein>
<dbReference type="Proteomes" id="UP000694920">
    <property type="component" value="Unplaced"/>
</dbReference>
<dbReference type="InterPro" id="IPR047831">
    <property type="entry name" value="GPR180/TMEM145"/>
</dbReference>
<feature type="transmembrane region" description="Helical" evidence="6">
    <location>
        <begin position="203"/>
        <end position="222"/>
    </location>
</feature>
<dbReference type="PANTHER" id="PTHR23252">
    <property type="entry name" value="INTIMAL THICKNESS RECEPTOR-RELATED"/>
    <property type="match status" value="1"/>
</dbReference>
<dbReference type="GO" id="GO:0007186">
    <property type="term" value="P:G protein-coupled receptor signaling pathway"/>
    <property type="evidence" value="ECO:0007669"/>
    <property type="project" value="InterPro"/>
</dbReference>
<evidence type="ECO:0000313" key="10">
    <source>
        <dbReference type="RefSeq" id="XP_015587371.1"/>
    </source>
</evidence>
<evidence type="ECO:0000256" key="1">
    <source>
        <dbReference type="ARBA" id="ARBA00004141"/>
    </source>
</evidence>
<keyword evidence="5" id="KW-0325">Glycoprotein</keyword>
<proteinExistence type="predicted"/>
<gene>
    <name evidence="10" type="primary">LOC107264042</name>
</gene>
<feature type="transmembrane region" description="Helical" evidence="6">
    <location>
        <begin position="376"/>
        <end position="398"/>
    </location>
</feature>
<keyword evidence="9" id="KW-1185">Reference proteome</keyword>
<feature type="domain" description="GPR180/TMEM145 transmembrane" evidence="7">
    <location>
        <begin position="208"/>
        <end position="426"/>
    </location>
</feature>
<feature type="domain" description="GPR180-like N-terminal" evidence="8">
    <location>
        <begin position="24"/>
        <end position="155"/>
    </location>
</feature>
<keyword evidence="4 6" id="KW-0472">Membrane</keyword>
<evidence type="ECO:0000256" key="5">
    <source>
        <dbReference type="ARBA" id="ARBA00023180"/>
    </source>
</evidence>
<dbReference type="GO" id="GO:0016020">
    <property type="term" value="C:membrane"/>
    <property type="evidence" value="ECO:0007669"/>
    <property type="project" value="UniProtKB-SubCell"/>
</dbReference>
<dbReference type="InterPro" id="IPR019336">
    <property type="entry name" value="GPR180/TMEM145_TM"/>
</dbReference>
<sequence length="485" mass="55125">MINMFEILYATIILSSYIDAKILQGHLLTSENWAFLTRFCFLSEEGKFHYNFLVGGKESNVNLLLYYDTAQQWPSVYPSEKTCYEKQSILSRKYGQIVTLSSRSDLAISSGCSRVNDNTSDLYCTSSREFRSARPRWWFIVLADCSSQNGLNVSYWISLTNGSPGSFWREHFSADEFCKCTGPYINCAIIPIRSYFSDILPELLAGIVVYTVLLVLSFYVSLQLRSRRLFHLSYKIFIASLLCQMLGLSLETLSYVSRALTGVDARQSSLMGNLLEACAETLYTVLMLLLALGYTVTKSILTPVETKQLVCFICTSVIFQLSLFIYQSEMFDPGLVLYIYESPPGYALIAIKIITWMVFVVCCYKTSRKTTTKIRFYIALLSMGSGWFLWNPLLVLTITIMVDKWIRESVVKGCSLWMILVGHAIFLYVTRPATNNTRFPFHIRTCQVMPIAGDGESHSYQPRTQPAMTLFTVMHTNSTLPNTSN</sequence>
<dbReference type="GO" id="GO:0019236">
    <property type="term" value="P:response to pheromone"/>
    <property type="evidence" value="ECO:0007669"/>
    <property type="project" value="InterPro"/>
</dbReference>
<evidence type="ECO:0000256" key="6">
    <source>
        <dbReference type="SAM" id="Phobius"/>
    </source>
</evidence>
<name>A0AAJ7BJR6_CEPCN</name>
<dbReference type="KEGG" id="ccin:107264042"/>
<reference evidence="10" key="1">
    <citation type="submission" date="2025-08" db="UniProtKB">
        <authorList>
            <consortium name="RefSeq"/>
        </authorList>
    </citation>
    <scope>IDENTIFICATION</scope>
</reference>
<keyword evidence="3 6" id="KW-1133">Transmembrane helix</keyword>
<dbReference type="Pfam" id="PF10192">
    <property type="entry name" value="GPR180-TMEM145_TM"/>
    <property type="match status" value="1"/>
</dbReference>
<dbReference type="AlphaFoldDB" id="A0AAJ7BJR6"/>
<feature type="transmembrane region" description="Helical" evidence="6">
    <location>
        <begin position="274"/>
        <end position="297"/>
    </location>
</feature>
<dbReference type="RefSeq" id="XP_015587371.1">
    <property type="nucleotide sequence ID" value="XM_015731885.2"/>
</dbReference>
<organism evidence="9 10">
    <name type="scientific">Cephus cinctus</name>
    <name type="common">Wheat stem sawfly</name>
    <dbReference type="NCBI Taxonomy" id="211228"/>
    <lineage>
        <taxon>Eukaryota</taxon>
        <taxon>Metazoa</taxon>
        <taxon>Ecdysozoa</taxon>
        <taxon>Arthropoda</taxon>
        <taxon>Hexapoda</taxon>
        <taxon>Insecta</taxon>
        <taxon>Pterygota</taxon>
        <taxon>Neoptera</taxon>
        <taxon>Endopterygota</taxon>
        <taxon>Hymenoptera</taxon>
        <taxon>Cephoidea</taxon>
        <taxon>Cephidae</taxon>
        <taxon>Cephus</taxon>
    </lineage>
</organism>
<evidence type="ECO:0000259" key="8">
    <source>
        <dbReference type="Pfam" id="PF21892"/>
    </source>
</evidence>
<evidence type="ECO:0000259" key="7">
    <source>
        <dbReference type="Pfam" id="PF10192"/>
    </source>
</evidence>
<dbReference type="Pfam" id="PF21892">
    <property type="entry name" value="TMEM145_N"/>
    <property type="match status" value="1"/>
</dbReference>
<dbReference type="GeneID" id="107264042"/>